<evidence type="ECO:0008006" key="3">
    <source>
        <dbReference type="Google" id="ProtNLM"/>
    </source>
</evidence>
<name>A0AAE0N877_9PEZI</name>
<organism evidence="1 2">
    <name type="scientific">Lasiosphaeria ovina</name>
    <dbReference type="NCBI Taxonomy" id="92902"/>
    <lineage>
        <taxon>Eukaryota</taxon>
        <taxon>Fungi</taxon>
        <taxon>Dikarya</taxon>
        <taxon>Ascomycota</taxon>
        <taxon>Pezizomycotina</taxon>
        <taxon>Sordariomycetes</taxon>
        <taxon>Sordariomycetidae</taxon>
        <taxon>Sordariales</taxon>
        <taxon>Lasiosphaeriaceae</taxon>
        <taxon>Lasiosphaeria</taxon>
    </lineage>
</organism>
<dbReference type="AlphaFoldDB" id="A0AAE0N877"/>
<sequence>MATHWSPGPPSAYEQHNLLTLTKYTVFYKLGYGGFANVWLVKATNTIQMGTRISGESLRSRWFSLKILSGDAS</sequence>
<accession>A0AAE0N877</accession>
<dbReference type="Gene3D" id="3.30.200.20">
    <property type="entry name" value="Phosphorylase Kinase, domain 1"/>
    <property type="match status" value="1"/>
</dbReference>
<reference evidence="1" key="1">
    <citation type="journal article" date="2023" name="Mol. Phylogenet. Evol.">
        <title>Genome-scale phylogeny and comparative genomics of the fungal order Sordariales.</title>
        <authorList>
            <person name="Hensen N."/>
            <person name="Bonometti L."/>
            <person name="Westerberg I."/>
            <person name="Brannstrom I.O."/>
            <person name="Guillou S."/>
            <person name="Cros-Aarteil S."/>
            <person name="Calhoun S."/>
            <person name="Haridas S."/>
            <person name="Kuo A."/>
            <person name="Mondo S."/>
            <person name="Pangilinan J."/>
            <person name="Riley R."/>
            <person name="LaButti K."/>
            <person name="Andreopoulos B."/>
            <person name="Lipzen A."/>
            <person name="Chen C."/>
            <person name="Yan M."/>
            <person name="Daum C."/>
            <person name="Ng V."/>
            <person name="Clum A."/>
            <person name="Steindorff A."/>
            <person name="Ohm R.A."/>
            <person name="Martin F."/>
            <person name="Silar P."/>
            <person name="Natvig D.O."/>
            <person name="Lalanne C."/>
            <person name="Gautier V."/>
            <person name="Ament-Velasquez S.L."/>
            <person name="Kruys A."/>
            <person name="Hutchinson M.I."/>
            <person name="Powell A.J."/>
            <person name="Barry K."/>
            <person name="Miller A.N."/>
            <person name="Grigoriev I.V."/>
            <person name="Debuchy R."/>
            <person name="Gladieux P."/>
            <person name="Hiltunen Thoren M."/>
            <person name="Johannesson H."/>
        </authorList>
    </citation>
    <scope>NUCLEOTIDE SEQUENCE</scope>
    <source>
        <strain evidence="1">CBS 958.72</strain>
    </source>
</reference>
<proteinExistence type="predicted"/>
<protein>
    <recommendedName>
        <fullName evidence="3">Protein kinase domain-containing protein</fullName>
    </recommendedName>
</protein>
<dbReference type="Proteomes" id="UP001287356">
    <property type="component" value="Unassembled WGS sequence"/>
</dbReference>
<keyword evidence="2" id="KW-1185">Reference proteome</keyword>
<reference evidence="1" key="2">
    <citation type="submission" date="2023-06" db="EMBL/GenBank/DDBJ databases">
        <authorList>
            <consortium name="Lawrence Berkeley National Laboratory"/>
            <person name="Haridas S."/>
            <person name="Hensen N."/>
            <person name="Bonometti L."/>
            <person name="Westerberg I."/>
            <person name="Brannstrom I.O."/>
            <person name="Guillou S."/>
            <person name="Cros-Aarteil S."/>
            <person name="Calhoun S."/>
            <person name="Kuo A."/>
            <person name="Mondo S."/>
            <person name="Pangilinan J."/>
            <person name="Riley R."/>
            <person name="Labutti K."/>
            <person name="Andreopoulos B."/>
            <person name="Lipzen A."/>
            <person name="Chen C."/>
            <person name="Yanf M."/>
            <person name="Daum C."/>
            <person name="Ng V."/>
            <person name="Clum A."/>
            <person name="Steindorff A."/>
            <person name="Ohm R."/>
            <person name="Martin F."/>
            <person name="Silar P."/>
            <person name="Natvig D."/>
            <person name="Lalanne C."/>
            <person name="Gautier V."/>
            <person name="Ament-Velasquez S.L."/>
            <person name="Kruys A."/>
            <person name="Hutchinson M.I."/>
            <person name="Powell A.J."/>
            <person name="Barry K."/>
            <person name="Miller A.N."/>
            <person name="Grigoriev I.V."/>
            <person name="Debuchy R."/>
            <person name="Gladieux P."/>
            <person name="Thoren M.H."/>
            <person name="Johannesson H."/>
        </authorList>
    </citation>
    <scope>NUCLEOTIDE SEQUENCE</scope>
    <source>
        <strain evidence="1">CBS 958.72</strain>
    </source>
</reference>
<dbReference type="EMBL" id="JAULSN010000004">
    <property type="protein sequence ID" value="KAK3373678.1"/>
    <property type="molecule type" value="Genomic_DNA"/>
</dbReference>
<gene>
    <name evidence="1" type="ORF">B0T24DRAFT_679088</name>
</gene>
<evidence type="ECO:0000313" key="2">
    <source>
        <dbReference type="Proteomes" id="UP001287356"/>
    </source>
</evidence>
<comment type="caution">
    <text evidence="1">The sequence shown here is derived from an EMBL/GenBank/DDBJ whole genome shotgun (WGS) entry which is preliminary data.</text>
</comment>
<evidence type="ECO:0000313" key="1">
    <source>
        <dbReference type="EMBL" id="KAK3373678.1"/>
    </source>
</evidence>